<gene>
    <name evidence="2" type="ORF">Acr_09g0005110</name>
</gene>
<feature type="region of interest" description="Disordered" evidence="1">
    <location>
        <begin position="198"/>
        <end position="226"/>
    </location>
</feature>
<evidence type="ECO:0000313" key="3">
    <source>
        <dbReference type="Proteomes" id="UP000585474"/>
    </source>
</evidence>
<evidence type="ECO:0000256" key="1">
    <source>
        <dbReference type="SAM" id="MobiDB-lite"/>
    </source>
</evidence>
<dbReference type="OrthoDB" id="5590282at2759"/>
<organism evidence="2 3">
    <name type="scientific">Actinidia rufa</name>
    <dbReference type="NCBI Taxonomy" id="165716"/>
    <lineage>
        <taxon>Eukaryota</taxon>
        <taxon>Viridiplantae</taxon>
        <taxon>Streptophyta</taxon>
        <taxon>Embryophyta</taxon>
        <taxon>Tracheophyta</taxon>
        <taxon>Spermatophyta</taxon>
        <taxon>Magnoliopsida</taxon>
        <taxon>eudicotyledons</taxon>
        <taxon>Gunneridae</taxon>
        <taxon>Pentapetalae</taxon>
        <taxon>asterids</taxon>
        <taxon>Ericales</taxon>
        <taxon>Actinidiaceae</taxon>
        <taxon>Actinidia</taxon>
    </lineage>
</organism>
<reference evidence="2 3" key="1">
    <citation type="submission" date="2019-07" db="EMBL/GenBank/DDBJ databases">
        <title>De Novo Assembly of kiwifruit Actinidia rufa.</title>
        <authorList>
            <person name="Sugita-Konishi S."/>
            <person name="Sato K."/>
            <person name="Mori E."/>
            <person name="Abe Y."/>
            <person name="Kisaki G."/>
            <person name="Hamano K."/>
            <person name="Suezawa K."/>
            <person name="Otani M."/>
            <person name="Fukuda T."/>
            <person name="Manabe T."/>
            <person name="Gomi K."/>
            <person name="Tabuchi M."/>
            <person name="Akimitsu K."/>
            <person name="Kataoka I."/>
        </authorList>
    </citation>
    <scope>NUCLEOTIDE SEQUENCE [LARGE SCALE GENOMIC DNA]</scope>
    <source>
        <strain evidence="3">cv. Fuchu</strain>
    </source>
</reference>
<name>A0A7J0F5T6_9ERIC</name>
<accession>A0A7J0F5T6</accession>
<dbReference type="Proteomes" id="UP000585474">
    <property type="component" value="Unassembled WGS sequence"/>
</dbReference>
<dbReference type="EMBL" id="BJWL01000009">
    <property type="protein sequence ID" value="GFY94065.1"/>
    <property type="molecule type" value="Genomic_DNA"/>
</dbReference>
<protein>
    <submittedName>
        <fullName evidence="2">Similar to CYCLIN D41</fullName>
    </submittedName>
</protein>
<evidence type="ECO:0000313" key="2">
    <source>
        <dbReference type="EMBL" id="GFY94065.1"/>
    </source>
</evidence>
<proteinExistence type="predicted"/>
<comment type="caution">
    <text evidence="2">The sequence shown here is derived from an EMBL/GenBank/DDBJ whole genome shotgun (WGS) entry which is preliminary data.</text>
</comment>
<dbReference type="AlphaFoldDB" id="A0A7J0F5T6"/>
<keyword evidence="3" id="KW-1185">Reference proteome</keyword>
<sequence length="226" mass="24742">MADISFDCSASNLLCTETNLCFDALDSVTTDDQTHQTNNQNLGLGSDRSEPLIGLPLLSEESFYLMIERERQHLPGDDYLKRLRSGGLDLGVRREAFDWIWKVGEPKFVFEGIDFLEFSSSEIAAAVAISVSADIHKAVSSLIHVEKGRVLKCVDLIQDLELVSGTSNVTSFSSVPQSPIGVLDAACLSYKSDELTVGSCANSSHSSPDTKRRKLDTPSQEEHIKS</sequence>